<evidence type="ECO:0000256" key="3">
    <source>
        <dbReference type="SAM" id="Coils"/>
    </source>
</evidence>
<keyword evidence="4" id="KW-0812">Transmembrane</keyword>
<dbReference type="Gene3D" id="2.40.50.100">
    <property type="match status" value="1"/>
</dbReference>
<evidence type="ECO:0000256" key="1">
    <source>
        <dbReference type="ARBA" id="ARBA00004196"/>
    </source>
</evidence>
<dbReference type="AlphaFoldDB" id="A0A0P8WBU8"/>
<evidence type="ECO:0000256" key="2">
    <source>
        <dbReference type="ARBA" id="ARBA00023054"/>
    </source>
</evidence>
<evidence type="ECO:0000313" key="6">
    <source>
        <dbReference type="Proteomes" id="UP000050326"/>
    </source>
</evidence>
<keyword evidence="4" id="KW-0472">Membrane</keyword>
<evidence type="ECO:0000256" key="4">
    <source>
        <dbReference type="SAM" id="Phobius"/>
    </source>
</evidence>
<feature type="transmembrane region" description="Helical" evidence="4">
    <location>
        <begin position="20"/>
        <end position="37"/>
    </location>
</feature>
<dbReference type="EMBL" id="LKET01000014">
    <property type="protein sequence ID" value="KPU46146.1"/>
    <property type="molecule type" value="Genomic_DNA"/>
</dbReference>
<dbReference type="PANTHER" id="PTHR32347">
    <property type="entry name" value="EFFLUX SYSTEM COMPONENT YKNX-RELATED"/>
    <property type="match status" value="1"/>
</dbReference>
<organism evidence="5 6">
    <name type="scientific">Oxobacter pfennigii</name>
    <dbReference type="NCBI Taxonomy" id="36849"/>
    <lineage>
        <taxon>Bacteria</taxon>
        <taxon>Bacillati</taxon>
        <taxon>Bacillota</taxon>
        <taxon>Clostridia</taxon>
        <taxon>Eubacteriales</taxon>
        <taxon>Clostridiaceae</taxon>
        <taxon>Oxobacter</taxon>
    </lineage>
</organism>
<keyword evidence="2 3" id="KW-0175">Coiled coil</keyword>
<dbReference type="InterPro" id="IPR050465">
    <property type="entry name" value="UPF0194_transport"/>
</dbReference>
<dbReference type="Proteomes" id="UP000050326">
    <property type="component" value="Unassembled WGS sequence"/>
</dbReference>
<comment type="subcellular location">
    <subcellularLocation>
        <location evidence="1">Cell envelope</location>
    </subcellularLocation>
</comment>
<comment type="caution">
    <text evidence="5">The sequence shown here is derived from an EMBL/GenBank/DDBJ whole genome shotgun (WGS) entry which is preliminary data.</text>
</comment>
<keyword evidence="6" id="KW-1185">Reference proteome</keyword>
<protein>
    <submittedName>
        <fullName evidence="5">Multidrug resistance protein MdtA</fullName>
    </submittedName>
</protein>
<reference evidence="5 6" key="1">
    <citation type="submission" date="2015-09" db="EMBL/GenBank/DDBJ databases">
        <title>Genome sequence of Oxobacter pfennigii DSM 3222.</title>
        <authorList>
            <person name="Poehlein A."/>
            <person name="Bengelsdorf F.R."/>
            <person name="Schiel-Bengelsdorf B."/>
            <person name="Duerre P."/>
            <person name="Daniel R."/>
        </authorList>
    </citation>
    <scope>NUCLEOTIDE SEQUENCE [LARGE SCALE GENOMIC DNA]</scope>
    <source>
        <strain evidence="5 6">DSM 3222</strain>
    </source>
</reference>
<dbReference type="Gene3D" id="2.40.30.170">
    <property type="match status" value="1"/>
</dbReference>
<dbReference type="PATRIC" id="fig|36849.3.peg.280"/>
<dbReference type="Gene3D" id="1.10.287.470">
    <property type="entry name" value="Helix hairpin bin"/>
    <property type="match status" value="1"/>
</dbReference>
<sequence length="422" mass="46509">MVREELMDYAKRKKITGKLLVIFMITMVLLTFFSNTINNFTLPRVTLEKPSGGALIKEISGEGIIEAKLVIEEYTDTSLKVLDVNVQAGDTVRAGQQILSLDIDSLKSSLEDEKAKYQQQQISLNKLKDSSNIITLDNNIETALENLTQKTKEYQDIKTLYEHGYESEKNLKNAEAAMNTAQRSYDSSLMAKESYIKENQQDIENGQLNLEIAARRIEALEKQVANNGIYMASAGGIITEVNFSKGSMANSSKPLFKLAETSGGFQVDIPVDRDLAGYVTIGDSVDVRITSLGDKVVKGAVAQIKEELQNGDNKVLVIDVNDQELQGGEKGQIYISNKTKQYSALVPNSSVYTDNNGYYVFVIKKNDGPLGTENYVQRADVTVEDSDSTMSAIVNGIMPMDKIVTDSTKSLSDGDKVVVVEQ</sequence>
<proteinExistence type="predicted"/>
<feature type="coiled-coil region" evidence="3">
    <location>
        <begin position="103"/>
        <end position="130"/>
    </location>
</feature>
<dbReference type="RefSeq" id="WP_054873402.1">
    <property type="nucleotide sequence ID" value="NZ_LKET01000014.1"/>
</dbReference>
<dbReference type="GO" id="GO:0030313">
    <property type="term" value="C:cell envelope"/>
    <property type="evidence" value="ECO:0007669"/>
    <property type="project" value="UniProtKB-SubCell"/>
</dbReference>
<name>A0A0P8WBU8_9CLOT</name>
<dbReference type="Gene3D" id="2.40.420.20">
    <property type="match status" value="1"/>
</dbReference>
<evidence type="ECO:0000313" key="5">
    <source>
        <dbReference type="EMBL" id="KPU46146.1"/>
    </source>
</evidence>
<keyword evidence="4" id="KW-1133">Transmembrane helix</keyword>
<gene>
    <name evidence="5" type="primary">mdtA_1</name>
    <name evidence="5" type="ORF">OXPF_02560</name>
</gene>
<dbReference type="STRING" id="36849.OXPF_02560"/>
<accession>A0A0P8WBU8</accession>